<dbReference type="STRING" id="1379903.ATO8_19919"/>
<accession>W4HDX4</accession>
<dbReference type="eggNOG" id="COG4643">
    <property type="taxonomic scope" value="Bacteria"/>
</dbReference>
<evidence type="ECO:0000259" key="2">
    <source>
        <dbReference type="Pfam" id="PF23639"/>
    </source>
</evidence>
<evidence type="ECO:0000313" key="4">
    <source>
        <dbReference type="Proteomes" id="UP000019063"/>
    </source>
</evidence>
<evidence type="ECO:0000313" key="3">
    <source>
        <dbReference type="EMBL" id="ETW10899.1"/>
    </source>
</evidence>
<dbReference type="InterPro" id="IPR055570">
    <property type="entry name" value="DUF7146"/>
</dbReference>
<keyword evidence="4" id="KW-1185">Reference proteome</keyword>
<gene>
    <name evidence="3" type="ORF">ATO8_19919</name>
</gene>
<organism evidence="3 4">
    <name type="scientific">Roseivivax marinus</name>
    <dbReference type="NCBI Taxonomy" id="1379903"/>
    <lineage>
        <taxon>Bacteria</taxon>
        <taxon>Pseudomonadati</taxon>
        <taxon>Pseudomonadota</taxon>
        <taxon>Alphaproteobacteria</taxon>
        <taxon>Rhodobacterales</taxon>
        <taxon>Roseobacteraceae</taxon>
        <taxon>Roseivivax</taxon>
    </lineage>
</organism>
<reference evidence="3 4" key="1">
    <citation type="journal article" date="2014" name="Antonie Van Leeuwenhoek">
        <title>Roseivivax atlanticus sp. nov., isolated from surface seawater of the Atlantic Ocean.</title>
        <authorList>
            <person name="Li G."/>
            <person name="Lai Q."/>
            <person name="Liu X."/>
            <person name="Sun F."/>
            <person name="Shao Z."/>
        </authorList>
    </citation>
    <scope>NUCLEOTIDE SEQUENCE [LARGE SCALE GENOMIC DNA]</scope>
    <source>
        <strain evidence="3 4">22II-s10s</strain>
    </source>
</reference>
<feature type="region of interest" description="Disordered" evidence="1">
    <location>
        <begin position="1"/>
        <end position="20"/>
    </location>
</feature>
<feature type="domain" description="DUF7146" evidence="2">
    <location>
        <begin position="142"/>
        <end position="251"/>
    </location>
</feature>
<name>W4HDX4_9RHOB</name>
<evidence type="ECO:0000256" key="1">
    <source>
        <dbReference type="SAM" id="MobiDB-lite"/>
    </source>
</evidence>
<dbReference type="Proteomes" id="UP000019063">
    <property type="component" value="Unassembled WGS sequence"/>
</dbReference>
<protein>
    <recommendedName>
        <fullName evidence="2">DUF7146 domain-containing protein</fullName>
    </recommendedName>
</protein>
<dbReference type="AlphaFoldDB" id="W4HDX4"/>
<dbReference type="EMBL" id="AQQW01000021">
    <property type="protein sequence ID" value="ETW10899.1"/>
    <property type="molecule type" value="Genomic_DNA"/>
</dbReference>
<proteinExistence type="predicted"/>
<sequence>MGDAPRKTAEDWRRERAEEAREISDMLTDRIEELAPILLPEGVKAGREWRAGSKGSKSIILASGGRHRRGTYTDWEQGGKGQSPLFAVAELICNGSMRDAVAWSRSFLGIEKMHGDELELARKRSEERRAAEEKRAAAAAHKRARTARGIWHNAAPLEGSPAAAYLEGSRGIDLARLGTFPGALRYRPDVYCKARQGHYPAMVSSLWRLGEPKMIAVHRTFLDVHEDGRVTKAAGVDPVRSILGSWPGAVIPLTRGEAGTRWKDIKEGELVCLGEGIEEGLSVAMVKPAWRCAAVGFVGNFGQVLLPVWCHVVLAVNNDAVGSPAHVAIYGGETPGGRRVPGAIAELEDKGHVVRTAHPPAEFADWNDFLRGIRRE</sequence>
<comment type="caution">
    <text evidence="3">The sequence shown here is derived from an EMBL/GenBank/DDBJ whole genome shotgun (WGS) entry which is preliminary data.</text>
</comment>
<dbReference type="Pfam" id="PF23639">
    <property type="entry name" value="DUF7146"/>
    <property type="match status" value="1"/>
</dbReference>